<dbReference type="Gene3D" id="3.30.70.270">
    <property type="match status" value="2"/>
</dbReference>
<dbReference type="InterPro" id="IPR041577">
    <property type="entry name" value="RT_RNaseH_2"/>
</dbReference>
<feature type="compositionally biased region" description="Polar residues" evidence="1">
    <location>
        <begin position="17"/>
        <end position="33"/>
    </location>
</feature>
<accession>A0A7J7FZH7</accession>
<dbReference type="FunFam" id="3.30.70.270:FF:000020">
    <property type="entry name" value="Transposon Tf2-6 polyprotein-like Protein"/>
    <property type="match status" value="1"/>
</dbReference>
<dbReference type="Proteomes" id="UP000593564">
    <property type="component" value="Unassembled WGS sequence"/>
</dbReference>
<dbReference type="EMBL" id="JACBKZ010000014">
    <property type="protein sequence ID" value="KAF5933341.1"/>
    <property type="molecule type" value="Genomic_DNA"/>
</dbReference>
<evidence type="ECO:0000259" key="2">
    <source>
        <dbReference type="PROSITE" id="PS50878"/>
    </source>
</evidence>
<protein>
    <recommendedName>
        <fullName evidence="2">Reverse transcriptase domain-containing protein</fullName>
    </recommendedName>
</protein>
<reference evidence="4" key="1">
    <citation type="journal article" date="2020" name="Nat. Commun.">
        <title>Genome assembly of wild tea tree DASZ reveals pedigree and selection history of tea varieties.</title>
        <authorList>
            <person name="Zhang W."/>
            <person name="Zhang Y."/>
            <person name="Qiu H."/>
            <person name="Guo Y."/>
            <person name="Wan H."/>
            <person name="Zhang X."/>
            <person name="Scossa F."/>
            <person name="Alseekh S."/>
            <person name="Zhang Q."/>
            <person name="Wang P."/>
            <person name="Xu L."/>
            <person name="Schmidt M.H."/>
            <person name="Jia X."/>
            <person name="Li D."/>
            <person name="Zhu A."/>
            <person name="Guo F."/>
            <person name="Chen W."/>
            <person name="Ni D."/>
            <person name="Usadel B."/>
            <person name="Fernie A.R."/>
            <person name="Wen W."/>
        </authorList>
    </citation>
    <scope>NUCLEOTIDE SEQUENCE [LARGE SCALE GENOMIC DNA]</scope>
    <source>
        <strain evidence="4">cv. G240</strain>
    </source>
</reference>
<dbReference type="SUPFAM" id="SSF56672">
    <property type="entry name" value="DNA/RNA polymerases"/>
    <property type="match status" value="1"/>
</dbReference>
<organism evidence="3 4">
    <name type="scientific">Camellia sinensis</name>
    <name type="common">Tea plant</name>
    <name type="synonym">Thea sinensis</name>
    <dbReference type="NCBI Taxonomy" id="4442"/>
    <lineage>
        <taxon>Eukaryota</taxon>
        <taxon>Viridiplantae</taxon>
        <taxon>Streptophyta</taxon>
        <taxon>Embryophyta</taxon>
        <taxon>Tracheophyta</taxon>
        <taxon>Spermatophyta</taxon>
        <taxon>Magnoliopsida</taxon>
        <taxon>eudicotyledons</taxon>
        <taxon>Gunneridae</taxon>
        <taxon>Pentapetalae</taxon>
        <taxon>asterids</taxon>
        <taxon>Ericales</taxon>
        <taxon>Theaceae</taxon>
        <taxon>Camellia</taxon>
    </lineage>
</organism>
<comment type="caution">
    <text evidence="3">The sequence shown here is derived from an EMBL/GenBank/DDBJ whole genome shotgun (WGS) entry which is preliminary data.</text>
</comment>
<reference evidence="3 4" key="2">
    <citation type="submission" date="2020-07" db="EMBL/GenBank/DDBJ databases">
        <title>Genome assembly of wild tea tree DASZ reveals pedigree and selection history of tea varieties.</title>
        <authorList>
            <person name="Zhang W."/>
        </authorList>
    </citation>
    <scope>NUCLEOTIDE SEQUENCE [LARGE SCALE GENOMIC DNA]</scope>
    <source>
        <strain evidence="4">cv. G240</strain>
        <tissue evidence="3">Leaf</tissue>
    </source>
</reference>
<dbReference type="PROSITE" id="PS50878">
    <property type="entry name" value="RT_POL"/>
    <property type="match status" value="1"/>
</dbReference>
<evidence type="ECO:0000313" key="4">
    <source>
        <dbReference type="Proteomes" id="UP000593564"/>
    </source>
</evidence>
<proteinExistence type="predicted"/>
<dbReference type="PANTHER" id="PTHR24559:SF457">
    <property type="entry name" value="RNA-DIRECTED DNA POLYMERASE HOMOLOG"/>
    <property type="match status" value="1"/>
</dbReference>
<feature type="compositionally biased region" description="Basic and acidic residues" evidence="1">
    <location>
        <begin position="415"/>
        <end position="436"/>
    </location>
</feature>
<evidence type="ECO:0000256" key="1">
    <source>
        <dbReference type="SAM" id="MobiDB-lite"/>
    </source>
</evidence>
<dbReference type="Gene3D" id="3.10.10.10">
    <property type="entry name" value="HIV Type 1 Reverse Transcriptase, subunit A, domain 1"/>
    <property type="match status" value="1"/>
</dbReference>
<dbReference type="Pfam" id="PF00078">
    <property type="entry name" value="RVT_1"/>
    <property type="match status" value="1"/>
</dbReference>
<dbReference type="CDD" id="cd01647">
    <property type="entry name" value="RT_LTR"/>
    <property type="match status" value="1"/>
</dbReference>
<feature type="region of interest" description="Disordered" evidence="1">
    <location>
        <begin position="409"/>
        <end position="436"/>
    </location>
</feature>
<evidence type="ECO:0000313" key="3">
    <source>
        <dbReference type="EMBL" id="KAF5933341.1"/>
    </source>
</evidence>
<gene>
    <name evidence="3" type="ORF">HYC85_029512</name>
</gene>
<feature type="domain" description="Reverse transcriptase" evidence="2">
    <location>
        <begin position="1057"/>
        <end position="1236"/>
    </location>
</feature>
<dbReference type="PANTHER" id="PTHR24559">
    <property type="entry name" value="TRANSPOSON TY3-I GAG-POL POLYPROTEIN"/>
    <property type="match status" value="1"/>
</dbReference>
<dbReference type="InterPro" id="IPR043128">
    <property type="entry name" value="Rev_trsase/Diguanyl_cyclase"/>
</dbReference>
<feature type="region of interest" description="Disordered" evidence="1">
    <location>
        <begin position="1"/>
        <end position="33"/>
    </location>
</feature>
<feature type="region of interest" description="Disordered" evidence="1">
    <location>
        <begin position="843"/>
        <end position="881"/>
    </location>
</feature>
<dbReference type="InterPro" id="IPR053134">
    <property type="entry name" value="RNA-dir_DNA_polymerase"/>
</dbReference>
<dbReference type="Pfam" id="PF17919">
    <property type="entry name" value="RT_RNaseH_2"/>
    <property type="match status" value="1"/>
</dbReference>
<name>A0A7J7FZH7_CAMSI</name>
<keyword evidence="4" id="KW-1185">Reference proteome</keyword>
<feature type="region of interest" description="Disordered" evidence="1">
    <location>
        <begin position="188"/>
        <end position="209"/>
    </location>
</feature>
<feature type="compositionally biased region" description="Low complexity" evidence="1">
    <location>
        <begin position="843"/>
        <end position="873"/>
    </location>
</feature>
<dbReference type="InterPro" id="IPR000477">
    <property type="entry name" value="RT_dom"/>
</dbReference>
<sequence>MVTTNPSPRTMAATPFSGASGSNPQTTKYPPRNTRTFAPLYMPLFKALGVLIRKGHLKPLEPRPLPERLPAAHNPAKYCAFHQQHGHDTDLCFRLHHEGQDLIDKGVILPPEKPNVTTNPLPTHNQAPPPKRINFIHTGVVPYDPSIYITPSYLPKPEVFLPDCTDLCMMDVSITQTKPAVVTIQSRRENTPKEKGVVEPESAKSGSDMENAYSLSDYISPVDRNRPDVMFPAEGELCAIQGDSPGQRTDDLTTVEEDLAQLRFYSNQDLEDSSINWFDYEASTEVTGWLDDQPDVVGEFRSEQGSAGAGMSSERERFEDFERIRKAKAHVGIETTVSTERENAASIGIGGTSSIGTVIPEPDRCLSAADGMWWEDDDLCLAHTDEDWGNNQPDDTWYIGEVDHMTRSGRYFKPPHLDQPEASGKDREAEKQKEKQLEDEAVLRQLKKIQADISIWGLLMASRVHRQAVLSAMDKAKLSIDTTPEQLVGLVFSGGAAPMLTFSDKELPPEGSAINVCPARTAYAIGLKVADFVPTAQVIRAYDNTSREVMGTVKIRTKVKAVSSTLHQVVKYPYGKGVAIVFGNSLIHPPPEVSTPVLEIEHGMEDVFISGFTLAEARVVQDIMAANEGVYVSAQAVYLMNKLQHIPGMGLGKSGQKGIAALTEVPHNPHTFGLGYLPTKEEWIRKGKEMVGRARTKQIGKPFDLIHRPIQGTLNGRFVREGEDFPFCGFPEPWLNAERKRVPGFEIFFDLQLLENDITEEQTDSLAEAKQSKEVQSEDAENEMGVALACLLSDPLIEQKCLGDNSSVCMIGNEAAAGLPSAILDAPIAPSLIWQYEEGFLSSSTGSGSEPGSDSTESCESESGSSSTESESGIPGGDNPDATVLSRSSFSFSFESVVTEESDGLEVFNENEVDVVSEYFSVPLIYCLNQDFQNFDENDEEEIPPVLQRLIDQEQERFVKPLMDKITTVNVGTEKDPRLVQIGSTLSSEERERLVALLKDFKDVFALSYEDMPGIDPEIVQHRIPLDPEARPVKQKLRRIRPDWAIKIKEEVTKQIDAGFLLVSEYPTWLANIVPVPKKDGKIRVCVDFRDLNRASPKDDFPLPHIDELVDFTAGHALLSFMDGFSGYNQIVMAPEDREKTAFTTPWGTYCYRVMPFGLKNAGATYERAATTILHDMIHKEVEVYVDDMIVKSKEREGHYTALQKFFQRIREFRLRLNPQKCTFGVTAGNMLGFLITQRGIEVDPSKIKAILEMPPPRTEKEVRGFLGKVQFIRRFISKLTLTCEPLFGLLKKGKKFQWDGRCQTAFEQTKEYLQNPPVLSPPEPGRPLILYLLVTETTMGCMLAQESEDKVERAIY</sequence>
<dbReference type="InterPro" id="IPR043502">
    <property type="entry name" value="DNA/RNA_pol_sf"/>
</dbReference>
<feature type="compositionally biased region" description="Basic and acidic residues" evidence="1">
    <location>
        <begin position="188"/>
        <end position="202"/>
    </location>
</feature>